<dbReference type="Proteomes" id="UP001217044">
    <property type="component" value="Plasmid pDATS03"/>
</dbReference>
<organism evidence="2 3">
    <name type="scientific">Deinococcus aquaticus</name>
    <dbReference type="NCBI Taxonomy" id="328692"/>
    <lineage>
        <taxon>Bacteria</taxon>
        <taxon>Thermotogati</taxon>
        <taxon>Deinococcota</taxon>
        <taxon>Deinococci</taxon>
        <taxon>Deinococcales</taxon>
        <taxon>Deinococcaceae</taxon>
        <taxon>Deinococcus</taxon>
    </lineage>
</organism>
<reference evidence="2 3" key="1">
    <citation type="submission" date="2022-12" db="EMBL/GenBank/DDBJ databases">
        <title>Genome Sequence of Deinococcus aquaticus Type Strain PB314.</title>
        <authorList>
            <person name="Albert C."/>
            <person name="Hill J."/>
            <person name="Boren L."/>
            <person name="Scholz-Ng S."/>
            <person name="Fatema N."/>
            <person name="Grosso R."/>
            <person name="Soboslay E."/>
            <person name="Tuohy J."/>
        </authorList>
    </citation>
    <scope>NUCLEOTIDE SEQUENCE [LARGE SCALE GENOMIC DNA]</scope>
    <source>
        <strain evidence="2 3">PB-314</strain>
        <plasmid evidence="2 3">pDATS03</plasmid>
    </source>
</reference>
<feature type="chain" id="PRO_5046880702" evidence="1">
    <location>
        <begin position="21"/>
        <end position="226"/>
    </location>
</feature>
<evidence type="ECO:0000313" key="2">
    <source>
        <dbReference type="EMBL" id="WDA60812.1"/>
    </source>
</evidence>
<evidence type="ECO:0000256" key="1">
    <source>
        <dbReference type="SAM" id="SignalP"/>
    </source>
</evidence>
<dbReference type="RefSeq" id="WP_273991552.1">
    <property type="nucleotide sequence ID" value="NZ_BAABQT010000034.1"/>
</dbReference>
<evidence type="ECO:0000313" key="3">
    <source>
        <dbReference type="Proteomes" id="UP001217044"/>
    </source>
</evidence>
<name>A0ABY7V6I3_9DEIO</name>
<dbReference type="EMBL" id="CP115168">
    <property type="protein sequence ID" value="WDA60812.1"/>
    <property type="molecule type" value="Genomic_DNA"/>
</dbReference>
<keyword evidence="2" id="KW-0614">Plasmid</keyword>
<keyword evidence="3" id="KW-1185">Reference proteome</keyword>
<geneLocation type="plasmid" evidence="2 3">
    <name>pDATS03</name>
</geneLocation>
<feature type="signal peptide" evidence="1">
    <location>
        <begin position="1"/>
        <end position="20"/>
    </location>
</feature>
<proteinExistence type="predicted"/>
<sequence length="226" mass="24548">MSRAATWSLLLGGLLPAAHAAAPADCATLRLDTAGYMTYRSVEAFPNPTQTFSQELYNLTRPFAREVCGVKVTGDQTGYAFQAAQLKTLVDRLGSGLSWPLTVVGVGQSGGKPGYVEAAKIRISLPEGLMNTDVQVTGSFTGRFLPPDAVMAIRVDGGPLRPLLFEGTFRPVRFPPAKEKLELFVKSSRPVLWERMVLDLKVNRMSFTRKAAFPARYGSHTVGRNG</sequence>
<accession>A0ABY7V6I3</accession>
<protein>
    <submittedName>
        <fullName evidence="2">Uncharacterized protein</fullName>
    </submittedName>
</protein>
<gene>
    <name evidence="2" type="ORF">M8445_18080</name>
</gene>
<keyword evidence="1" id="KW-0732">Signal</keyword>